<dbReference type="AlphaFoldDB" id="A0A9N9C605"/>
<evidence type="ECO:0000313" key="1">
    <source>
        <dbReference type="EMBL" id="CAG8591992.1"/>
    </source>
</evidence>
<keyword evidence="2" id="KW-1185">Reference proteome</keyword>
<proteinExistence type="predicted"/>
<gene>
    <name evidence="1" type="ORF">PBRASI_LOCUS7173</name>
</gene>
<name>A0A9N9C605_9GLOM</name>
<dbReference type="Proteomes" id="UP000789739">
    <property type="component" value="Unassembled WGS sequence"/>
</dbReference>
<evidence type="ECO:0000313" key="2">
    <source>
        <dbReference type="Proteomes" id="UP000789739"/>
    </source>
</evidence>
<reference evidence="1" key="1">
    <citation type="submission" date="2021-06" db="EMBL/GenBank/DDBJ databases">
        <authorList>
            <person name="Kallberg Y."/>
            <person name="Tangrot J."/>
            <person name="Rosling A."/>
        </authorList>
    </citation>
    <scope>NUCLEOTIDE SEQUENCE</scope>
    <source>
        <strain evidence="1">BR232B</strain>
    </source>
</reference>
<organism evidence="1 2">
    <name type="scientific">Paraglomus brasilianum</name>
    <dbReference type="NCBI Taxonomy" id="144538"/>
    <lineage>
        <taxon>Eukaryota</taxon>
        <taxon>Fungi</taxon>
        <taxon>Fungi incertae sedis</taxon>
        <taxon>Mucoromycota</taxon>
        <taxon>Glomeromycotina</taxon>
        <taxon>Glomeromycetes</taxon>
        <taxon>Paraglomerales</taxon>
        <taxon>Paraglomeraceae</taxon>
        <taxon>Paraglomus</taxon>
    </lineage>
</organism>
<accession>A0A9N9C605</accession>
<sequence>MLGTDISFLRDQQSLPTTTSNVLPTSTTTTITATPDFQGIQINLPTTRVIEHAMKIIDIMLDNTEMEVIAHPYHIEDTTPLTPADLEQIAQLVEDESKGHIEFIDLFGNTTQAFHPTFVVEVEYVSTALKFEVQYSLCLD</sequence>
<protein>
    <submittedName>
        <fullName evidence="1">883_t:CDS:1</fullName>
    </submittedName>
</protein>
<comment type="caution">
    <text evidence="1">The sequence shown here is derived from an EMBL/GenBank/DDBJ whole genome shotgun (WGS) entry which is preliminary data.</text>
</comment>
<dbReference type="EMBL" id="CAJVPI010001058">
    <property type="protein sequence ID" value="CAG8591992.1"/>
    <property type="molecule type" value="Genomic_DNA"/>
</dbReference>